<dbReference type="GeneID" id="20215725"/>
<reference evidence="8 10" key="2">
    <citation type="journal article" date="2013" name="Nature">
        <title>Insights into bilaterian evolution from three spiralian genomes.</title>
        <authorList>
            <person name="Simakov O."/>
            <person name="Marletaz F."/>
            <person name="Cho S.J."/>
            <person name="Edsinger-Gonzales E."/>
            <person name="Havlak P."/>
            <person name="Hellsten U."/>
            <person name="Kuo D.H."/>
            <person name="Larsson T."/>
            <person name="Lv J."/>
            <person name="Arendt D."/>
            <person name="Savage R."/>
            <person name="Osoegawa K."/>
            <person name="de Jong P."/>
            <person name="Grimwood J."/>
            <person name="Chapman J.A."/>
            <person name="Shapiro H."/>
            <person name="Aerts A."/>
            <person name="Otillar R.P."/>
            <person name="Terry A.Y."/>
            <person name="Boore J.L."/>
            <person name="Grigoriev I.V."/>
            <person name="Lindberg D.R."/>
            <person name="Seaver E.C."/>
            <person name="Weisblat D.A."/>
            <person name="Putnam N.H."/>
            <person name="Rokhsar D.S."/>
        </authorList>
    </citation>
    <scope>NUCLEOTIDE SEQUENCE</scope>
</reference>
<dbReference type="Proteomes" id="UP000015101">
    <property type="component" value="Unassembled WGS sequence"/>
</dbReference>
<dbReference type="KEGG" id="hro:HELRODRAFT_79716"/>
<evidence type="ECO:0000256" key="5">
    <source>
        <dbReference type="ARBA" id="ARBA00022898"/>
    </source>
</evidence>
<comment type="cofactor">
    <cofactor evidence="1">
        <name>pyridoxal 5'-phosphate</name>
        <dbReference type="ChEBI" id="CHEBI:597326"/>
    </cofactor>
</comment>
<comment type="catalytic activity">
    <reaction evidence="6">
        <text>L-homocysteine + L-serine = L,L-cystathionine + H2O</text>
        <dbReference type="Rhea" id="RHEA:10112"/>
        <dbReference type="ChEBI" id="CHEBI:15377"/>
        <dbReference type="ChEBI" id="CHEBI:33384"/>
        <dbReference type="ChEBI" id="CHEBI:58161"/>
        <dbReference type="ChEBI" id="CHEBI:58199"/>
        <dbReference type="EC" id="4.2.1.22"/>
    </reaction>
</comment>
<evidence type="ECO:0000313" key="9">
    <source>
        <dbReference type="EnsemblMetazoa" id="HelroP79716"/>
    </source>
</evidence>
<dbReference type="PROSITE" id="PS00901">
    <property type="entry name" value="CYS_SYNTHASE"/>
    <property type="match status" value="1"/>
</dbReference>
<name>T1G3S7_HELRO</name>
<dbReference type="GO" id="GO:0004122">
    <property type="term" value="F:cystathionine beta-synthase activity"/>
    <property type="evidence" value="ECO:0000318"/>
    <property type="project" value="GO_Central"/>
</dbReference>
<organism evidence="9 10">
    <name type="scientific">Helobdella robusta</name>
    <name type="common">Californian leech</name>
    <dbReference type="NCBI Taxonomy" id="6412"/>
    <lineage>
        <taxon>Eukaryota</taxon>
        <taxon>Metazoa</taxon>
        <taxon>Spiralia</taxon>
        <taxon>Lophotrochozoa</taxon>
        <taxon>Annelida</taxon>
        <taxon>Clitellata</taxon>
        <taxon>Hirudinea</taxon>
        <taxon>Rhynchobdellida</taxon>
        <taxon>Glossiphoniidae</taxon>
        <taxon>Helobdella</taxon>
    </lineage>
</organism>
<dbReference type="InterPro" id="IPR001216">
    <property type="entry name" value="P-phosphate_BS"/>
</dbReference>
<dbReference type="STRING" id="6412.T1G3S7"/>
<dbReference type="HOGENOM" id="CLU_021018_1_0_1"/>
<dbReference type="SUPFAM" id="SSF53686">
    <property type="entry name" value="Tryptophan synthase beta subunit-like PLP-dependent enzymes"/>
    <property type="match status" value="1"/>
</dbReference>
<dbReference type="FunCoup" id="T1G3S7">
    <property type="interactions" value="252"/>
</dbReference>
<dbReference type="InParanoid" id="T1G3S7"/>
<dbReference type="EC" id="4.2.1.22" evidence="4"/>
<reference evidence="9" key="3">
    <citation type="submission" date="2015-06" db="UniProtKB">
        <authorList>
            <consortium name="EnsemblMetazoa"/>
        </authorList>
    </citation>
    <scope>IDENTIFICATION</scope>
</reference>
<dbReference type="CDD" id="cd01561">
    <property type="entry name" value="CBS_like"/>
    <property type="match status" value="1"/>
</dbReference>
<keyword evidence="10" id="KW-1185">Reference proteome</keyword>
<accession>T1G3S7</accession>
<dbReference type="EMBL" id="KB096551">
    <property type="protein sequence ID" value="ESO03852.1"/>
    <property type="molecule type" value="Genomic_DNA"/>
</dbReference>
<dbReference type="GO" id="GO:0005737">
    <property type="term" value="C:cytoplasm"/>
    <property type="evidence" value="ECO:0000318"/>
    <property type="project" value="GO_Central"/>
</dbReference>
<evidence type="ECO:0000259" key="7">
    <source>
        <dbReference type="Pfam" id="PF00291"/>
    </source>
</evidence>
<comment type="pathway">
    <text evidence="2">Amino-acid biosynthesis; L-cysteine biosynthesis; L-cysteine from L-homocysteine and L-serine: step 1/2.</text>
</comment>
<dbReference type="eggNOG" id="KOG1252">
    <property type="taxonomic scope" value="Eukaryota"/>
</dbReference>
<dbReference type="PANTHER" id="PTHR10314">
    <property type="entry name" value="CYSTATHIONINE BETA-SYNTHASE"/>
    <property type="match status" value="1"/>
</dbReference>
<dbReference type="EnsemblMetazoa" id="HelroT79716">
    <property type="protein sequence ID" value="HelroP79716"/>
    <property type="gene ID" value="HelroG79716"/>
</dbReference>
<protein>
    <recommendedName>
        <fullName evidence="4">cystathionine beta-synthase</fullName>
        <ecNumber evidence="4">4.2.1.22</ecNumber>
    </recommendedName>
</protein>
<dbReference type="Pfam" id="PF00291">
    <property type="entry name" value="PALP"/>
    <property type="match status" value="1"/>
</dbReference>
<dbReference type="OMA" id="WMADYGF"/>
<evidence type="ECO:0000313" key="10">
    <source>
        <dbReference type="Proteomes" id="UP000015101"/>
    </source>
</evidence>
<evidence type="ECO:0000256" key="3">
    <source>
        <dbReference type="ARBA" id="ARBA00007103"/>
    </source>
</evidence>
<dbReference type="FunFam" id="3.40.50.1100:FF:000003">
    <property type="entry name" value="Cystathionine beta-synthase"/>
    <property type="match status" value="1"/>
</dbReference>
<evidence type="ECO:0000256" key="6">
    <source>
        <dbReference type="ARBA" id="ARBA00047490"/>
    </source>
</evidence>
<dbReference type="InterPro" id="IPR050214">
    <property type="entry name" value="Cys_Synth/Cystath_Beta-Synth"/>
</dbReference>
<evidence type="ECO:0000256" key="4">
    <source>
        <dbReference type="ARBA" id="ARBA00012041"/>
    </source>
</evidence>
<dbReference type="EMBL" id="AMQM01004390">
    <property type="status" value="NOT_ANNOTATED_CDS"/>
    <property type="molecule type" value="Genomic_DNA"/>
</dbReference>
<dbReference type="AlphaFoldDB" id="T1G3S7"/>
<feature type="domain" description="Tryptophan synthase beta chain-like PALP" evidence="7">
    <location>
        <begin position="50"/>
        <end position="343"/>
    </location>
</feature>
<sequence>DDDWERPNRPSKCTYKLNGDGLAPQASPHIHRDSYYRTGSIKPNILYCMNDSPLIRINRITKNDGVPCEILAKCEFFNPGGSVKDRIAVRMVEDAEERGLIQPGWVLIEPTSGNTGIGIAITCIVKGYRCVIVISEKMSKEKVDIMKALGAEIVQTPTSVSYDAPSSNYRMASKLANTIPKSHILNQFRNASNPIAHYDGTAEEILNACDGKLNMLVCSAGTGGTLSGIARKIKERLPDCLIVGVDPIGSILATPDEVNETSTAFYEIEGIGDDFLPTTLDRKIVDKWYKVGDKESFIMSRRLAREEGFLCGGSSGAAMYCAIKAAKEFNLTANMRVVVLLPDSIRNYMSKFLSDEWMIARAFLDTQTKSHDYTWFIIIS</sequence>
<dbReference type="OrthoDB" id="728at2759"/>
<evidence type="ECO:0000256" key="2">
    <source>
        <dbReference type="ARBA" id="ARBA00005003"/>
    </source>
</evidence>
<dbReference type="FunFam" id="3.40.50.1100:FF:000118">
    <property type="entry name" value="Related to CYS4-cystathionine beta-synthase"/>
    <property type="match status" value="1"/>
</dbReference>
<comment type="similarity">
    <text evidence="3">Belongs to the cysteine synthase/cystathionine beta-synthase family.</text>
</comment>
<dbReference type="GO" id="GO:0006535">
    <property type="term" value="P:cysteine biosynthetic process from serine"/>
    <property type="evidence" value="ECO:0000318"/>
    <property type="project" value="GO_Central"/>
</dbReference>
<dbReference type="InterPro" id="IPR036052">
    <property type="entry name" value="TrpB-like_PALP_sf"/>
</dbReference>
<evidence type="ECO:0000256" key="1">
    <source>
        <dbReference type="ARBA" id="ARBA00001933"/>
    </source>
</evidence>
<dbReference type="CTD" id="20215725"/>
<gene>
    <name evidence="9" type="primary">20215725</name>
    <name evidence="8" type="ORF">HELRODRAFT_79716</name>
</gene>
<reference evidence="10" key="1">
    <citation type="submission" date="2012-12" db="EMBL/GenBank/DDBJ databases">
        <authorList>
            <person name="Hellsten U."/>
            <person name="Grimwood J."/>
            <person name="Chapman J.A."/>
            <person name="Shapiro H."/>
            <person name="Aerts A."/>
            <person name="Otillar R.P."/>
            <person name="Terry A.Y."/>
            <person name="Boore J.L."/>
            <person name="Simakov O."/>
            <person name="Marletaz F."/>
            <person name="Cho S.-J."/>
            <person name="Edsinger-Gonzales E."/>
            <person name="Havlak P."/>
            <person name="Kuo D.-H."/>
            <person name="Larsson T."/>
            <person name="Lv J."/>
            <person name="Arendt D."/>
            <person name="Savage R."/>
            <person name="Osoegawa K."/>
            <person name="de Jong P."/>
            <person name="Lindberg D.R."/>
            <person name="Seaver E.C."/>
            <person name="Weisblat D.A."/>
            <person name="Putnam N.H."/>
            <person name="Grigoriev I.V."/>
            <person name="Rokhsar D.S."/>
        </authorList>
    </citation>
    <scope>NUCLEOTIDE SEQUENCE</scope>
</reference>
<dbReference type="RefSeq" id="XP_009017788.1">
    <property type="nucleotide sequence ID" value="XM_009019540.1"/>
</dbReference>
<proteinExistence type="inferred from homology"/>
<evidence type="ECO:0000313" key="8">
    <source>
        <dbReference type="EMBL" id="ESO03852.1"/>
    </source>
</evidence>
<keyword evidence="5" id="KW-0663">Pyridoxal phosphate</keyword>
<dbReference type="Gene3D" id="3.40.50.1100">
    <property type="match status" value="2"/>
</dbReference>
<dbReference type="InterPro" id="IPR001926">
    <property type="entry name" value="TrpB-like_PALP"/>
</dbReference>